<dbReference type="AlphaFoldDB" id="A0A1Z5R753"/>
<dbReference type="Proteomes" id="UP000000768">
    <property type="component" value="Chromosome 8"/>
</dbReference>
<evidence type="ECO:0000313" key="2">
    <source>
        <dbReference type="EMBL" id="OQU79271.1"/>
    </source>
</evidence>
<protein>
    <submittedName>
        <fullName evidence="2">Uncharacterized protein</fullName>
    </submittedName>
</protein>
<keyword evidence="3" id="KW-1185">Reference proteome</keyword>
<accession>A0A1Z5R753</accession>
<feature type="region of interest" description="Disordered" evidence="1">
    <location>
        <begin position="1"/>
        <end position="63"/>
    </location>
</feature>
<dbReference type="Gramene" id="OQU79271">
    <property type="protein sequence ID" value="OQU79271"/>
    <property type="gene ID" value="SORBI_3008G122250"/>
</dbReference>
<evidence type="ECO:0000313" key="3">
    <source>
        <dbReference type="Proteomes" id="UP000000768"/>
    </source>
</evidence>
<feature type="compositionally biased region" description="Basic and acidic residues" evidence="1">
    <location>
        <begin position="1"/>
        <end position="28"/>
    </location>
</feature>
<gene>
    <name evidence="2" type="ORF">SORBI_3008G122250</name>
</gene>
<reference evidence="2 3" key="1">
    <citation type="journal article" date="2009" name="Nature">
        <title>The Sorghum bicolor genome and the diversification of grasses.</title>
        <authorList>
            <person name="Paterson A.H."/>
            <person name="Bowers J.E."/>
            <person name="Bruggmann R."/>
            <person name="Dubchak I."/>
            <person name="Grimwood J."/>
            <person name="Gundlach H."/>
            <person name="Haberer G."/>
            <person name="Hellsten U."/>
            <person name="Mitros T."/>
            <person name="Poliakov A."/>
            <person name="Schmutz J."/>
            <person name="Spannagl M."/>
            <person name="Tang H."/>
            <person name="Wang X."/>
            <person name="Wicker T."/>
            <person name="Bharti A.K."/>
            <person name="Chapman J."/>
            <person name="Feltus F.A."/>
            <person name="Gowik U."/>
            <person name="Grigoriev I.V."/>
            <person name="Lyons E."/>
            <person name="Maher C.A."/>
            <person name="Martis M."/>
            <person name="Narechania A."/>
            <person name="Otillar R.P."/>
            <person name="Penning B.W."/>
            <person name="Salamov A.A."/>
            <person name="Wang Y."/>
            <person name="Zhang L."/>
            <person name="Carpita N.C."/>
            <person name="Freeling M."/>
            <person name="Gingle A.R."/>
            <person name="Hash C.T."/>
            <person name="Keller B."/>
            <person name="Klein P."/>
            <person name="Kresovich S."/>
            <person name="McCann M.C."/>
            <person name="Ming R."/>
            <person name="Peterson D.G."/>
            <person name="Mehboob-ur-Rahman"/>
            <person name="Ware D."/>
            <person name="Westhoff P."/>
            <person name="Mayer K.F."/>
            <person name="Messing J."/>
            <person name="Rokhsar D.S."/>
        </authorList>
    </citation>
    <scope>NUCLEOTIDE SEQUENCE [LARGE SCALE GENOMIC DNA]</scope>
    <source>
        <strain evidence="3">cv. BTx623</strain>
    </source>
</reference>
<reference evidence="3" key="2">
    <citation type="journal article" date="2018" name="Plant J.">
        <title>The Sorghum bicolor reference genome: improved assembly, gene annotations, a transcriptome atlas, and signatures of genome organization.</title>
        <authorList>
            <person name="McCormick R.F."/>
            <person name="Truong S.K."/>
            <person name="Sreedasyam A."/>
            <person name="Jenkins J."/>
            <person name="Shu S."/>
            <person name="Sims D."/>
            <person name="Kennedy M."/>
            <person name="Amirebrahimi M."/>
            <person name="Weers B.D."/>
            <person name="McKinley B."/>
            <person name="Mattison A."/>
            <person name="Morishige D.T."/>
            <person name="Grimwood J."/>
            <person name="Schmutz J."/>
            <person name="Mullet J.E."/>
        </authorList>
    </citation>
    <scope>NUCLEOTIDE SEQUENCE [LARGE SCALE GENOMIC DNA]</scope>
    <source>
        <strain evidence="3">cv. BTx623</strain>
    </source>
</reference>
<dbReference type="InParanoid" id="A0A1Z5R753"/>
<sequence length="63" mass="7092">MATEEEGRCQRWRRREREREGGRDEGRLLLDVGLTDPPPLKSASSCPVGAAATRSYEEQTWGS</sequence>
<name>A0A1Z5R753_SORBI</name>
<organism evidence="2 3">
    <name type="scientific">Sorghum bicolor</name>
    <name type="common">Sorghum</name>
    <name type="synonym">Sorghum vulgare</name>
    <dbReference type="NCBI Taxonomy" id="4558"/>
    <lineage>
        <taxon>Eukaryota</taxon>
        <taxon>Viridiplantae</taxon>
        <taxon>Streptophyta</taxon>
        <taxon>Embryophyta</taxon>
        <taxon>Tracheophyta</taxon>
        <taxon>Spermatophyta</taxon>
        <taxon>Magnoliopsida</taxon>
        <taxon>Liliopsida</taxon>
        <taxon>Poales</taxon>
        <taxon>Poaceae</taxon>
        <taxon>PACMAD clade</taxon>
        <taxon>Panicoideae</taxon>
        <taxon>Andropogonodae</taxon>
        <taxon>Andropogoneae</taxon>
        <taxon>Sorghinae</taxon>
        <taxon>Sorghum</taxon>
    </lineage>
</organism>
<evidence type="ECO:0000256" key="1">
    <source>
        <dbReference type="SAM" id="MobiDB-lite"/>
    </source>
</evidence>
<dbReference type="EMBL" id="CM000767">
    <property type="protein sequence ID" value="OQU79271.1"/>
    <property type="molecule type" value="Genomic_DNA"/>
</dbReference>
<proteinExistence type="predicted"/>